<dbReference type="Proteomes" id="UP000663870">
    <property type="component" value="Unassembled WGS sequence"/>
</dbReference>
<dbReference type="EMBL" id="CAJNOL010005106">
    <property type="protein sequence ID" value="CAF1599867.1"/>
    <property type="molecule type" value="Genomic_DNA"/>
</dbReference>
<gene>
    <name evidence="5" type="ORF">JXQ802_LOCUS48173</name>
    <name evidence="4" type="ORF">PYM288_LOCUS32193</name>
</gene>
<keyword evidence="1" id="KW-0862">Zinc</keyword>
<dbReference type="PROSITE" id="PS50157">
    <property type="entry name" value="ZINC_FINGER_C2H2_2"/>
    <property type="match status" value="1"/>
</dbReference>
<evidence type="ECO:0000313" key="5">
    <source>
        <dbReference type="EMBL" id="CAF1599867.1"/>
    </source>
</evidence>
<accession>A0A816ARL2</accession>
<name>A0A816ARL2_9BILA</name>
<feature type="compositionally biased region" description="Polar residues" evidence="2">
    <location>
        <begin position="488"/>
        <end position="507"/>
    </location>
</feature>
<evidence type="ECO:0000256" key="2">
    <source>
        <dbReference type="SAM" id="MobiDB-lite"/>
    </source>
</evidence>
<evidence type="ECO:0000313" key="4">
    <source>
        <dbReference type="EMBL" id="CAF1347100.1"/>
    </source>
</evidence>
<dbReference type="InterPro" id="IPR013087">
    <property type="entry name" value="Znf_C2H2_type"/>
</dbReference>
<dbReference type="AlphaFoldDB" id="A0A816ARL2"/>
<feature type="region of interest" description="Disordered" evidence="2">
    <location>
        <begin position="474"/>
        <end position="507"/>
    </location>
</feature>
<evidence type="ECO:0000313" key="6">
    <source>
        <dbReference type="Proteomes" id="UP000663870"/>
    </source>
</evidence>
<feature type="domain" description="C2H2-type" evidence="3">
    <location>
        <begin position="418"/>
        <end position="451"/>
    </location>
</feature>
<organism evidence="5 6">
    <name type="scientific">Rotaria sordida</name>
    <dbReference type="NCBI Taxonomy" id="392033"/>
    <lineage>
        <taxon>Eukaryota</taxon>
        <taxon>Metazoa</taxon>
        <taxon>Spiralia</taxon>
        <taxon>Gnathifera</taxon>
        <taxon>Rotifera</taxon>
        <taxon>Eurotatoria</taxon>
        <taxon>Bdelloidea</taxon>
        <taxon>Philodinida</taxon>
        <taxon>Philodinidae</taxon>
        <taxon>Rotaria</taxon>
    </lineage>
</organism>
<sequence length="507" mass="57092">MQYYKYTTEYFSRFSVLHESTLFKILAECKASTRRAVSGLNYCAANGNEAFDNIIELINGLTLDTSERHRLVNNIKKGKQYLKTNFKANVARTSRVFDHCICFSLSDPTSNSFSAACSDHEHDQVCSECLYLAQALQDTKQAIENSKDKEEEVKRKMHKFTLAYDAIQAWKSHQLRSINQDLGRENVLDVLGEDAIYLNLDFAMNPRVHCDQEQDEFMVGNRKQTLLEEDDEEESESGCNSEKDSNDFEHTVFVHVIDQCSQDSKLVVAIITGIFSRLKVHDSSIGQACIRCDNAGCYHSAYTVLSMPAASEKCGIAVRRMDFADPQGSKGSSDRYAAIIKSHVRRYLNEKHDVTNAEQFVEACLSYGGKVIIGSLDLIKPSPEIIFGSSVNNNLSGSIDVNLRGECTESVNEATNLFECPEETCVSSFVKYGNLLRHLAVGNHRHMPEKESLKDDIAVHEAIERITFLKKTNEIPETASKEKRPLSLIQNEPSTPKRSTTSHNQKY</sequence>
<dbReference type="Proteomes" id="UP000663854">
    <property type="component" value="Unassembled WGS sequence"/>
</dbReference>
<dbReference type="PANTHER" id="PTHR33845">
    <property type="entry name" value="C2H2-TYPE DOMAIN-CONTAINING PROTEIN"/>
    <property type="match status" value="1"/>
</dbReference>
<dbReference type="GO" id="GO:0008270">
    <property type="term" value="F:zinc ion binding"/>
    <property type="evidence" value="ECO:0007669"/>
    <property type="project" value="UniProtKB-KW"/>
</dbReference>
<keyword evidence="6" id="KW-1185">Reference proteome</keyword>
<evidence type="ECO:0000259" key="3">
    <source>
        <dbReference type="PROSITE" id="PS50157"/>
    </source>
</evidence>
<dbReference type="PROSITE" id="PS00028">
    <property type="entry name" value="ZINC_FINGER_C2H2_1"/>
    <property type="match status" value="1"/>
</dbReference>
<dbReference type="PANTHER" id="PTHR33845:SF1">
    <property type="entry name" value="C2H2-TYPE DOMAIN-CONTAINING PROTEIN"/>
    <property type="match status" value="1"/>
</dbReference>
<keyword evidence="1" id="KW-0479">Metal-binding</keyword>
<feature type="compositionally biased region" description="Basic and acidic residues" evidence="2">
    <location>
        <begin position="474"/>
        <end position="485"/>
    </location>
</feature>
<protein>
    <recommendedName>
        <fullName evidence="3">C2H2-type domain-containing protein</fullName>
    </recommendedName>
</protein>
<comment type="caution">
    <text evidence="5">The sequence shown here is derived from an EMBL/GenBank/DDBJ whole genome shotgun (WGS) entry which is preliminary data.</text>
</comment>
<evidence type="ECO:0000256" key="1">
    <source>
        <dbReference type="PROSITE-ProRule" id="PRU00042"/>
    </source>
</evidence>
<dbReference type="EMBL" id="CAJNOH010003743">
    <property type="protein sequence ID" value="CAF1347100.1"/>
    <property type="molecule type" value="Genomic_DNA"/>
</dbReference>
<keyword evidence="1" id="KW-0863">Zinc-finger</keyword>
<proteinExistence type="predicted"/>
<reference evidence="5" key="1">
    <citation type="submission" date="2021-02" db="EMBL/GenBank/DDBJ databases">
        <authorList>
            <person name="Nowell W R."/>
        </authorList>
    </citation>
    <scope>NUCLEOTIDE SEQUENCE</scope>
</reference>